<sequence>MLSEKERLIIDIVNDMVDAISEEQMDKLKLCLYKRISPLEVKPAEANIVVYDHPNHKLITMFIMAKKMINLSPNSIKFYELVLTKADKDFHQKPFLQLTTLELQCYLAAIADKTSPVNSNNVRRILSSFFGWLQDTEYITKNPMKTVQPMKQPKRTRHPFTVTELETLRNAATDIRTRSIIEMLLSTGCRISELVGIKVNDIDWIRGEVRVIGKGNKERIVFINETASLYTKQYLSTRTDNNPALYVSMDKPHATLQKGAIEMIVRELGRSCGIKKVFPHRFRHTAATFAMRRGMNIEIVKKMLGHESIDTTMIYAQTDWDSVRAARRIYCE</sequence>
<dbReference type="OrthoDB" id="9803188at2"/>
<dbReference type="GO" id="GO:0015074">
    <property type="term" value="P:DNA integration"/>
    <property type="evidence" value="ECO:0007669"/>
    <property type="project" value="UniProtKB-KW"/>
</dbReference>
<dbReference type="EMBL" id="FQYW01000024">
    <property type="protein sequence ID" value="SHJ02373.1"/>
    <property type="molecule type" value="Genomic_DNA"/>
</dbReference>
<evidence type="ECO:0000259" key="10">
    <source>
        <dbReference type="PROSITE" id="PS51898"/>
    </source>
</evidence>
<dbReference type="PROSITE" id="PS51900">
    <property type="entry name" value="CB"/>
    <property type="match status" value="1"/>
</dbReference>
<protein>
    <submittedName>
        <fullName evidence="12">Site-specific recombinase XerD</fullName>
    </submittedName>
</protein>
<gene>
    <name evidence="12" type="ORF">SAMN02745671_02435</name>
</gene>
<dbReference type="PANTHER" id="PTHR30349">
    <property type="entry name" value="PHAGE INTEGRASE-RELATED"/>
    <property type="match status" value="1"/>
</dbReference>
<evidence type="ECO:0000256" key="5">
    <source>
        <dbReference type="ARBA" id="ARBA00022908"/>
    </source>
</evidence>
<evidence type="ECO:0000256" key="9">
    <source>
        <dbReference type="PROSITE-ProRule" id="PRU01248"/>
    </source>
</evidence>
<evidence type="ECO:0000256" key="8">
    <source>
        <dbReference type="ARBA" id="ARBA00023306"/>
    </source>
</evidence>
<keyword evidence="6 9" id="KW-0238">DNA-binding</keyword>
<keyword evidence="4" id="KW-0159">Chromosome partition</keyword>
<keyword evidence="2" id="KW-0963">Cytoplasm</keyword>
<dbReference type="Proteomes" id="UP000191240">
    <property type="component" value="Unassembled WGS sequence"/>
</dbReference>
<keyword evidence="7" id="KW-0233">DNA recombination</keyword>
<feature type="domain" description="Core-binding (CB)" evidence="11">
    <location>
        <begin position="59"/>
        <end position="134"/>
    </location>
</feature>
<reference evidence="12 13" key="1">
    <citation type="submission" date="2016-11" db="EMBL/GenBank/DDBJ databases">
        <authorList>
            <person name="Jaros S."/>
            <person name="Januszkiewicz K."/>
            <person name="Wedrychowicz H."/>
        </authorList>
    </citation>
    <scope>NUCLEOTIDE SEQUENCE [LARGE SCALE GENOMIC DNA]</scope>
    <source>
        <strain evidence="12 13">DSM 3074</strain>
    </source>
</reference>
<comment type="subcellular location">
    <subcellularLocation>
        <location evidence="1">Cytoplasm</location>
    </subcellularLocation>
</comment>
<dbReference type="InterPro" id="IPR013762">
    <property type="entry name" value="Integrase-like_cat_sf"/>
</dbReference>
<evidence type="ECO:0000256" key="6">
    <source>
        <dbReference type="ARBA" id="ARBA00023125"/>
    </source>
</evidence>
<dbReference type="PROSITE" id="PS51898">
    <property type="entry name" value="TYR_RECOMBINASE"/>
    <property type="match status" value="1"/>
</dbReference>
<evidence type="ECO:0000256" key="3">
    <source>
        <dbReference type="ARBA" id="ARBA00022618"/>
    </source>
</evidence>
<dbReference type="InterPro" id="IPR010998">
    <property type="entry name" value="Integrase_recombinase_N"/>
</dbReference>
<dbReference type="GO" id="GO:0006310">
    <property type="term" value="P:DNA recombination"/>
    <property type="evidence" value="ECO:0007669"/>
    <property type="project" value="UniProtKB-KW"/>
</dbReference>
<accession>A0A1M6FXE3</accession>
<evidence type="ECO:0000259" key="11">
    <source>
        <dbReference type="PROSITE" id="PS51900"/>
    </source>
</evidence>
<keyword evidence="3" id="KW-0132">Cell division</keyword>
<organism evidence="12 13">
    <name type="scientific">Anaerovibrio lipolyticus DSM 3074</name>
    <dbReference type="NCBI Taxonomy" id="1120997"/>
    <lineage>
        <taxon>Bacteria</taxon>
        <taxon>Bacillati</taxon>
        <taxon>Bacillota</taxon>
        <taxon>Negativicutes</taxon>
        <taxon>Selenomonadales</taxon>
        <taxon>Selenomonadaceae</taxon>
        <taxon>Anaerovibrio</taxon>
    </lineage>
</organism>
<evidence type="ECO:0000313" key="13">
    <source>
        <dbReference type="Proteomes" id="UP000191240"/>
    </source>
</evidence>
<dbReference type="AlphaFoldDB" id="A0A1M6FXE3"/>
<dbReference type="GO" id="GO:0003677">
    <property type="term" value="F:DNA binding"/>
    <property type="evidence" value="ECO:0007669"/>
    <property type="project" value="UniProtKB-UniRule"/>
</dbReference>
<evidence type="ECO:0000256" key="4">
    <source>
        <dbReference type="ARBA" id="ARBA00022829"/>
    </source>
</evidence>
<dbReference type="Pfam" id="PF00589">
    <property type="entry name" value="Phage_integrase"/>
    <property type="match status" value="1"/>
</dbReference>
<dbReference type="RefSeq" id="WP_052212501.1">
    <property type="nucleotide sequence ID" value="NZ_FQYW01000024.1"/>
</dbReference>
<dbReference type="GO" id="GO:0005737">
    <property type="term" value="C:cytoplasm"/>
    <property type="evidence" value="ECO:0007669"/>
    <property type="project" value="UniProtKB-SubCell"/>
</dbReference>
<dbReference type="PANTHER" id="PTHR30349:SF77">
    <property type="entry name" value="TYROSINE RECOMBINASE XERC"/>
    <property type="match status" value="1"/>
</dbReference>
<evidence type="ECO:0000256" key="2">
    <source>
        <dbReference type="ARBA" id="ARBA00022490"/>
    </source>
</evidence>
<evidence type="ECO:0000256" key="1">
    <source>
        <dbReference type="ARBA" id="ARBA00004496"/>
    </source>
</evidence>
<dbReference type="GO" id="GO:0007059">
    <property type="term" value="P:chromosome segregation"/>
    <property type="evidence" value="ECO:0007669"/>
    <property type="project" value="UniProtKB-KW"/>
</dbReference>
<dbReference type="SUPFAM" id="SSF56349">
    <property type="entry name" value="DNA breaking-rejoining enzymes"/>
    <property type="match status" value="1"/>
</dbReference>
<proteinExistence type="predicted"/>
<dbReference type="InterPro" id="IPR011010">
    <property type="entry name" value="DNA_brk_join_enz"/>
</dbReference>
<dbReference type="InterPro" id="IPR044068">
    <property type="entry name" value="CB"/>
</dbReference>
<dbReference type="GO" id="GO:0051301">
    <property type="term" value="P:cell division"/>
    <property type="evidence" value="ECO:0007669"/>
    <property type="project" value="UniProtKB-KW"/>
</dbReference>
<name>A0A1M6FXE3_9FIRM</name>
<dbReference type="InterPro" id="IPR050090">
    <property type="entry name" value="Tyrosine_recombinase_XerCD"/>
</dbReference>
<evidence type="ECO:0000313" key="12">
    <source>
        <dbReference type="EMBL" id="SHJ02373.1"/>
    </source>
</evidence>
<dbReference type="Gene3D" id="1.10.443.10">
    <property type="entry name" value="Intergrase catalytic core"/>
    <property type="match status" value="1"/>
</dbReference>
<feature type="domain" description="Tyr recombinase" evidence="10">
    <location>
        <begin position="155"/>
        <end position="328"/>
    </location>
</feature>
<evidence type="ECO:0000256" key="7">
    <source>
        <dbReference type="ARBA" id="ARBA00023172"/>
    </source>
</evidence>
<keyword evidence="5" id="KW-0229">DNA integration</keyword>
<keyword evidence="8" id="KW-0131">Cell cycle</keyword>
<dbReference type="Gene3D" id="1.10.150.130">
    <property type="match status" value="1"/>
</dbReference>
<dbReference type="InterPro" id="IPR002104">
    <property type="entry name" value="Integrase_catalytic"/>
</dbReference>